<organism evidence="4 5">
    <name type="scientific">Reinekea forsetii</name>
    <dbReference type="NCBI Taxonomy" id="1336806"/>
    <lineage>
        <taxon>Bacteria</taxon>
        <taxon>Pseudomonadati</taxon>
        <taxon>Pseudomonadota</taxon>
        <taxon>Gammaproteobacteria</taxon>
        <taxon>Oceanospirillales</taxon>
        <taxon>Saccharospirillaceae</taxon>
        <taxon>Reinekea</taxon>
    </lineage>
</organism>
<dbReference type="OrthoDB" id="9804196at2"/>
<dbReference type="SUPFAM" id="SSF53756">
    <property type="entry name" value="UDP-Glycosyltransferase/glycogen phosphorylase"/>
    <property type="match status" value="1"/>
</dbReference>
<gene>
    <name evidence="4" type="ORF">REIFOR_01464</name>
</gene>
<accession>A0A2K8KPA6</accession>
<evidence type="ECO:0000313" key="4">
    <source>
        <dbReference type="EMBL" id="ATX76610.1"/>
    </source>
</evidence>
<name>A0A2K8KPA6_9GAMM</name>
<dbReference type="GO" id="GO:0016757">
    <property type="term" value="F:glycosyltransferase activity"/>
    <property type="evidence" value="ECO:0007669"/>
    <property type="project" value="InterPro"/>
</dbReference>
<proteinExistence type="predicted"/>
<protein>
    <submittedName>
        <fullName evidence="4">Glycosyltransferase, GT4 family</fullName>
    </submittedName>
</protein>
<reference evidence="4 5" key="1">
    <citation type="journal article" date="2017" name="Environ. Microbiol.">
        <title>Genomic and physiological analyses of 'Reinekea forsetii' reveal a versatile opportunistic lifestyle during spring algae blooms.</title>
        <authorList>
            <person name="Avci B."/>
            <person name="Hahnke R.L."/>
            <person name="Chafee M."/>
            <person name="Fischer T."/>
            <person name="Gruber-Vodicka H."/>
            <person name="Tegetmeyer H.E."/>
            <person name="Harder J."/>
            <person name="Fuchs B.M."/>
            <person name="Amann R.I."/>
            <person name="Teeling H."/>
        </authorList>
    </citation>
    <scope>NUCLEOTIDE SEQUENCE [LARGE SCALE GENOMIC DNA]</scope>
    <source>
        <strain evidence="4 5">Hel1_31_D35</strain>
    </source>
</reference>
<dbReference type="CDD" id="cd03801">
    <property type="entry name" value="GT4_PimA-like"/>
    <property type="match status" value="1"/>
</dbReference>
<evidence type="ECO:0000259" key="2">
    <source>
        <dbReference type="Pfam" id="PF00534"/>
    </source>
</evidence>
<dbReference type="PANTHER" id="PTHR46401:SF2">
    <property type="entry name" value="GLYCOSYLTRANSFERASE WBBK-RELATED"/>
    <property type="match status" value="1"/>
</dbReference>
<dbReference type="Gene3D" id="3.40.50.2000">
    <property type="entry name" value="Glycogen Phosphorylase B"/>
    <property type="match status" value="2"/>
</dbReference>
<dbReference type="AlphaFoldDB" id="A0A2K8KPA6"/>
<evidence type="ECO:0000256" key="1">
    <source>
        <dbReference type="ARBA" id="ARBA00022679"/>
    </source>
</evidence>
<sequence length="361" mass="41398">MNDFKVIHLVRHVASTSMPWNDLYKTHRLIDRQSSGYVCAISGIRSSGLYLDVNSKQRYFGLNFITSFFVLCKIVIKIKKKNRRVIIHVHNMSLIPYIFFMKLFGTKCILNVHNSLVNFNFIQYSLLRLGISFFDAIIPVSISVGDEVIKTFPWVKSKIHPIKNGIHIDQLMQVNDLICYGTKNIDVIIIARFVEQKNVPRILSVLSQCKNLSKVVWYGRGVEMDSARAEINNTALENIFEFRGVKPRKEVLEAIDKSIVYLSLSKWEGIGVANIEALSLPTEVILSDIPPHNELCSNLNLTLVNLKASDEEIANIIDSKITAHEQRQKFLLERSAATRLEYDLRVLIRKYIHVYNSVSHH</sequence>
<keyword evidence="1 4" id="KW-0808">Transferase</keyword>
<dbReference type="Proteomes" id="UP000229757">
    <property type="component" value="Chromosome"/>
</dbReference>
<dbReference type="KEGG" id="rfo:REIFOR_01464"/>
<dbReference type="InterPro" id="IPR001296">
    <property type="entry name" value="Glyco_trans_1"/>
</dbReference>
<dbReference type="Pfam" id="PF00534">
    <property type="entry name" value="Glycos_transf_1"/>
    <property type="match status" value="1"/>
</dbReference>
<feature type="domain" description="Glycosyl transferase family 1" evidence="2">
    <location>
        <begin position="183"/>
        <end position="330"/>
    </location>
</feature>
<dbReference type="PANTHER" id="PTHR46401">
    <property type="entry name" value="GLYCOSYLTRANSFERASE WBBK-RELATED"/>
    <property type="match status" value="1"/>
</dbReference>
<dbReference type="Pfam" id="PF13439">
    <property type="entry name" value="Glyco_transf_4"/>
    <property type="match status" value="1"/>
</dbReference>
<dbReference type="InterPro" id="IPR028098">
    <property type="entry name" value="Glyco_trans_4-like_N"/>
</dbReference>
<feature type="domain" description="Glycosyltransferase subfamily 4-like N-terminal" evidence="3">
    <location>
        <begin position="75"/>
        <end position="169"/>
    </location>
</feature>
<dbReference type="EMBL" id="CP011797">
    <property type="protein sequence ID" value="ATX76610.1"/>
    <property type="molecule type" value="Genomic_DNA"/>
</dbReference>
<evidence type="ECO:0000259" key="3">
    <source>
        <dbReference type="Pfam" id="PF13439"/>
    </source>
</evidence>
<keyword evidence="5" id="KW-1185">Reference proteome</keyword>
<dbReference type="RefSeq" id="WP_100256940.1">
    <property type="nucleotide sequence ID" value="NZ_CP011797.1"/>
</dbReference>
<evidence type="ECO:0000313" key="5">
    <source>
        <dbReference type="Proteomes" id="UP000229757"/>
    </source>
</evidence>